<evidence type="ECO:0000313" key="1">
    <source>
        <dbReference type="EMBL" id="KKK40241.1"/>
    </source>
</evidence>
<organism evidence="1">
    <name type="scientific">marine sediment metagenome</name>
    <dbReference type="NCBI Taxonomy" id="412755"/>
    <lineage>
        <taxon>unclassified sequences</taxon>
        <taxon>metagenomes</taxon>
        <taxon>ecological metagenomes</taxon>
    </lineage>
</organism>
<dbReference type="AlphaFoldDB" id="A0A0F8XVL2"/>
<reference evidence="1" key="1">
    <citation type="journal article" date="2015" name="Nature">
        <title>Complex archaea that bridge the gap between prokaryotes and eukaryotes.</title>
        <authorList>
            <person name="Spang A."/>
            <person name="Saw J.H."/>
            <person name="Jorgensen S.L."/>
            <person name="Zaremba-Niedzwiedzka K."/>
            <person name="Martijn J."/>
            <person name="Lind A.E."/>
            <person name="van Eijk R."/>
            <person name="Schleper C."/>
            <person name="Guy L."/>
            <person name="Ettema T.J."/>
        </authorList>
    </citation>
    <scope>NUCLEOTIDE SEQUENCE</scope>
</reference>
<sequence>IQKLGKKNAVDILVGMKTGKRKSIGKSLPPYKALKKAQKFVDKNIEASFLLKPTKKIPKQKDIKPFNLQKKFQPSKVNPFFKVEKKRFRLDSPTEVRQLKAFKGKVSKSFFGKPKKGKK</sequence>
<protein>
    <submittedName>
        <fullName evidence="1">Uncharacterized protein</fullName>
    </submittedName>
</protein>
<gene>
    <name evidence="1" type="ORF">LCGC14_3119230</name>
</gene>
<accession>A0A0F8XVL2</accession>
<comment type="caution">
    <text evidence="1">The sequence shown here is derived from an EMBL/GenBank/DDBJ whole genome shotgun (WGS) entry which is preliminary data.</text>
</comment>
<name>A0A0F8XVL2_9ZZZZ</name>
<feature type="non-terminal residue" evidence="1">
    <location>
        <position position="1"/>
    </location>
</feature>
<dbReference type="EMBL" id="LAZR01070491">
    <property type="protein sequence ID" value="KKK40241.1"/>
    <property type="molecule type" value="Genomic_DNA"/>
</dbReference>
<proteinExistence type="predicted"/>